<dbReference type="EC" id="3.1.2.4" evidence="3"/>
<comment type="catalytic activity">
    <reaction evidence="1">
        <text>3-hydroxy-2-methylpropanoyl-CoA + H2O = 3-hydroxy-2-methylpropanoate + CoA + H(+)</text>
        <dbReference type="Rhea" id="RHEA:20888"/>
        <dbReference type="ChEBI" id="CHEBI:11805"/>
        <dbReference type="ChEBI" id="CHEBI:15377"/>
        <dbReference type="ChEBI" id="CHEBI:15378"/>
        <dbReference type="ChEBI" id="CHEBI:57287"/>
        <dbReference type="ChEBI" id="CHEBI:57340"/>
        <dbReference type="EC" id="3.1.2.4"/>
    </reaction>
</comment>
<feature type="domain" description="Enoyl-CoA hydratase/isomerase" evidence="8">
    <location>
        <begin position="17"/>
        <end position="330"/>
    </location>
</feature>
<evidence type="ECO:0000256" key="7">
    <source>
        <dbReference type="ARBA" id="ARBA00031181"/>
    </source>
</evidence>
<evidence type="ECO:0000256" key="3">
    <source>
        <dbReference type="ARBA" id="ARBA00011915"/>
    </source>
</evidence>
<evidence type="ECO:0000256" key="1">
    <source>
        <dbReference type="ARBA" id="ARBA00001709"/>
    </source>
</evidence>
<dbReference type="InterPro" id="IPR029045">
    <property type="entry name" value="ClpP/crotonase-like_dom_sf"/>
</dbReference>
<dbReference type="NCBIfam" id="NF004127">
    <property type="entry name" value="PRK05617.1"/>
    <property type="match status" value="1"/>
</dbReference>
<dbReference type="SUPFAM" id="SSF52096">
    <property type="entry name" value="ClpP/crotonase"/>
    <property type="match status" value="1"/>
</dbReference>
<dbReference type="InterPro" id="IPR045004">
    <property type="entry name" value="ECH_dom"/>
</dbReference>
<dbReference type="Pfam" id="PF16113">
    <property type="entry name" value="ECH_2"/>
    <property type="match status" value="1"/>
</dbReference>
<reference evidence="9 10" key="1">
    <citation type="submission" date="2021-06" db="EMBL/GenBank/DDBJ databases">
        <title>A haploid diamondback moth (Plutella xylostella L.) genome assembly resolves 31 chromosomes and identifies a diamide resistance mutation.</title>
        <authorList>
            <person name="Ward C.M."/>
            <person name="Perry K.D."/>
            <person name="Baker G."/>
            <person name="Powis K."/>
            <person name="Heckel D.G."/>
            <person name="Baxter S.W."/>
        </authorList>
    </citation>
    <scope>NUCLEOTIDE SEQUENCE [LARGE SCALE GENOMIC DNA]</scope>
    <source>
        <strain evidence="9 10">LV</strain>
        <tissue evidence="9">Single pupa</tissue>
    </source>
</reference>
<dbReference type="InterPro" id="IPR032259">
    <property type="entry name" value="HIBYL-CoA-H"/>
</dbReference>
<sequence length="346" mass="39119">MQNQEDDVLFKTYKNAGIITLNRPKSLNALNLSIVNKLLRQLQDWENTKTAVIIKGAGDKAFCAGGDLKENKFETLRFISTEYNVNYLIGHYKIPYIAFMNGITMGGGMGLSVHGRYRIATEKTVIAMPETKIGLFPDVGGTYFLSRLNGNLGIYLGLTSERLKGGDVLKAGIATHYVNSSRLSDLEEKLSGCTNTDEISRVLDEFNERTGEFSLTPYLQHIDYCFAADTVEVIIERLKTVNNEWSIKTLQVLYKMCPASLKITLLALRLGAKLNLGECLRMEYRMTSRASTTYDLREGIRALLIDKDNNPKWNPRTISEVTEDYVQSFFEILPEQKELVFFKSKL</sequence>
<gene>
    <name evidence="9" type="ORF">JYU34_006306</name>
</gene>
<evidence type="ECO:0000259" key="8">
    <source>
        <dbReference type="Pfam" id="PF16113"/>
    </source>
</evidence>
<dbReference type="CDD" id="cd06558">
    <property type="entry name" value="crotonase-like"/>
    <property type="match status" value="1"/>
</dbReference>
<evidence type="ECO:0000313" key="10">
    <source>
        <dbReference type="Proteomes" id="UP000823941"/>
    </source>
</evidence>
<name>A0ABQ7QRP0_PLUXY</name>
<accession>A0ABQ7QRP0</accession>
<dbReference type="Proteomes" id="UP000823941">
    <property type="component" value="Chromosome 9"/>
</dbReference>
<organism evidence="9 10">
    <name type="scientific">Plutella xylostella</name>
    <name type="common">Diamondback moth</name>
    <name type="synonym">Plutella maculipennis</name>
    <dbReference type="NCBI Taxonomy" id="51655"/>
    <lineage>
        <taxon>Eukaryota</taxon>
        <taxon>Metazoa</taxon>
        <taxon>Ecdysozoa</taxon>
        <taxon>Arthropoda</taxon>
        <taxon>Hexapoda</taxon>
        <taxon>Insecta</taxon>
        <taxon>Pterygota</taxon>
        <taxon>Neoptera</taxon>
        <taxon>Endopterygota</taxon>
        <taxon>Lepidoptera</taxon>
        <taxon>Glossata</taxon>
        <taxon>Ditrysia</taxon>
        <taxon>Yponomeutoidea</taxon>
        <taxon>Plutellidae</taxon>
        <taxon>Plutella</taxon>
    </lineage>
</organism>
<comment type="similarity">
    <text evidence="2">Belongs to the enoyl-CoA hydratase/isomerase family.</text>
</comment>
<evidence type="ECO:0000256" key="4">
    <source>
        <dbReference type="ARBA" id="ARBA00016714"/>
    </source>
</evidence>
<proteinExistence type="inferred from homology"/>
<keyword evidence="5" id="KW-0378">Hydrolase</keyword>
<dbReference type="PANTHER" id="PTHR43176:SF3">
    <property type="entry name" value="3-HYDROXYISOBUTYRYL-COA HYDROLASE, MITOCHONDRIAL"/>
    <property type="match status" value="1"/>
</dbReference>
<comment type="function">
    <text evidence="6">Hydrolyzes 3-hydroxyisobutyryl-CoA (HIBYL-CoA), a saline catabolite. Has high activity toward isobutyryl-CoA. Could be an isobutyryl-CoA dehydrogenase that functions in valine catabolism. Also hydrolyzes 3-hydroxypropanoyl-CoA.</text>
</comment>
<comment type="caution">
    <text evidence="9">The sequence shown here is derived from an EMBL/GenBank/DDBJ whole genome shotgun (WGS) entry which is preliminary data.</text>
</comment>
<keyword evidence="10" id="KW-1185">Reference proteome</keyword>
<protein>
    <recommendedName>
        <fullName evidence="4">3-hydroxyisobutyryl-CoA hydrolase, mitochondrial</fullName>
        <ecNumber evidence="3">3.1.2.4</ecNumber>
    </recommendedName>
    <alternativeName>
        <fullName evidence="7">3-hydroxyisobutyryl-coenzyme A hydrolase</fullName>
    </alternativeName>
</protein>
<dbReference type="PANTHER" id="PTHR43176">
    <property type="entry name" value="3-HYDROXYISOBUTYRYL-COA HYDROLASE-RELATED"/>
    <property type="match status" value="1"/>
</dbReference>
<dbReference type="Gene3D" id="3.90.226.10">
    <property type="entry name" value="2-enoyl-CoA Hydratase, Chain A, domain 1"/>
    <property type="match status" value="1"/>
</dbReference>
<evidence type="ECO:0000256" key="5">
    <source>
        <dbReference type="ARBA" id="ARBA00022801"/>
    </source>
</evidence>
<evidence type="ECO:0000256" key="6">
    <source>
        <dbReference type="ARBA" id="ARBA00024871"/>
    </source>
</evidence>
<evidence type="ECO:0000313" key="9">
    <source>
        <dbReference type="EMBL" id="KAG7307735.1"/>
    </source>
</evidence>
<evidence type="ECO:0000256" key="2">
    <source>
        <dbReference type="ARBA" id="ARBA00005254"/>
    </source>
</evidence>
<dbReference type="EMBL" id="JAHIBW010000009">
    <property type="protein sequence ID" value="KAG7307735.1"/>
    <property type="molecule type" value="Genomic_DNA"/>
</dbReference>